<sequence>MASQRADGAAAVVVPEKDIALVTRGPSTTLRGTKQGPKVTNKPAAKDSFPLGRNANTMKTKSQSSLLAVEGKSQYTSTANGFGQYQRLATPFINWLRRSTSRHRIYGDATQGPGIMPQKIEIKIEAGLVWLLQPANKTTLSQFRGKTNSDAATPTSALRDLQTTKAAGPQYFSINKCWGRGNPLKTGRVPPPLALADSHVEGFQTPCMSGLRGKCHPRVTDWRNSDIYLRTASSTPAEGDFKKAPATQNHELGPANPGAVRLSDLGYGRRELQESLGAGDSSKTADNHPPAESGVAPQEIQEPTLPHGQPSDQTNIRNPTKTNRISKALEAPEAGMTQKKNLTKRMLQCQQARHLYKRLPHPFLHYYILKRLGTDDLS</sequence>
<organism evidence="1 2">
    <name type="scientific">Hypoxylon rubiginosum</name>
    <dbReference type="NCBI Taxonomy" id="110542"/>
    <lineage>
        <taxon>Eukaryota</taxon>
        <taxon>Fungi</taxon>
        <taxon>Dikarya</taxon>
        <taxon>Ascomycota</taxon>
        <taxon>Pezizomycotina</taxon>
        <taxon>Sordariomycetes</taxon>
        <taxon>Xylariomycetidae</taxon>
        <taxon>Xylariales</taxon>
        <taxon>Hypoxylaceae</taxon>
        <taxon>Hypoxylon</taxon>
    </lineage>
</organism>
<evidence type="ECO:0000313" key="2">
    <source>
        <dbReference type="Proteomes" id="UP001497700"/>
    </source>
</evidence>
<protein>
    <submittedName>
        <fullName evidence="1">Uncharacterized protein</fullName>
    </submittedName>
</protein>
<proteinExistence type="predicted"/>
<evidence type="ECO:0000313" key="1">
    <source>
        <dbReference type="EMBL" id="KAI4860395.1"/>
    </source>
</evidence>
<dbReference type="Proteomes" id="UP001497700">
    <property type="component" value="Unassembled WGS sequence"/>
</dbReference>
<keyword evidence="2" id="KW-1185">Reference proteome</keyword>
<reference evidence="1 2" key="1">
    <citation type="journal article" date="2022" name="New Phytol.">
        <title>Ecological generalism drives hyperdiversity of secondary metabolite gene clusters in xylarialean endophytes.</title>
        <authorList>
            <person name="Franco M.E.E."/>
            <person name="Wisecaver J.H."/>
            <person name="Arnold A.E."/>
            <person name="Ju Y.M."/>
            <person name="Slot J.C."/>
            <person name="Ahrendt S."/>
            <person name="Moore L.P."/>
            <person name="Eastman K.E."/>
            <person name="Scott K."/>
            <person name="Konkel Z."/>
            <person name="Mondo S.J."/>
            <person name="Kuo A."/>
            <person name="Hayes R.D."/>
            <person name="Haridas S."/>
            <person name="Andreopoulos B."/>
            <person name="Riley R."/>
            <person name="LaButti K."/>
            <person name="Pangilinan J."/>
            <person name="Lipzen A."/>
            <person name="Amirebrahimi M."/>
            <person name="Yan J."/>
            <person name="Adam C."/>
            <person name="Keymanesh K."/>
            <person name="Ng V."/>
            <person name="Louie K."/>
            <person name="Northen T."/>
            <person name="Drula E."/>
            <person name="Henrissat B."/>
            <person name="Hsieh H.M."/>
            <person name="Youens-Clark K."/>
            <person name="Lutzoni F."/>
            <person name="Miadlikowska J."/>
            <person name="Eastwood D.C."/>
            <person name="Hamelin R.C."/>
            <person name="Grigoriev I.V."/>
            <person name="U'Ren J.M."/>
        </authorList>
    </citation>
    <scope>NUCLEOTIDE SEQUENCE [LARGE SCALE GENOMIC DNA]</scope>
    <source>
        <strain evidence="1 2">CBS 119005</strain>
    </source>
</reference>
<gene>
    <name evidence="1" type="ORF">F4820DRAFT_465744</name>
</gene>
<name>A0ACB9YLU6_9PEZI</name>
<accession>A0ACB9YLU6</accession>
<dbReference type="EMBL" id="MU393588">
    <property type="protein sequence ID" value="KAI4860395.1"/>
    <property type="molecule type" value="Genomic_DNA"/>
</dbReference>
<comment type="caution">
    <text evidence="1">The sequence shown here is derived from an EMBL/GenBank/DDBJ whole genome shotgun (WGS) entry which is preliminary data.</text>
</comment>